<protein>
    <submittedName>
        <fullName evidence="1">Uncharacterized protein</fullName>
    </submittedName>
</protein>
<evidence type="ECO:0000313" key="1">
    <source>
        <dbReference type="EMBL" id="DAE26446.1"/>
    </source>
</evidence>
<organism evidence="1">
    <name type="scientific">Siphoviridae sp. ctr4Z12</name>
    <dbReference type="NCBI Taxonomy" id="2827280"/>
    <lineage>
        <taxon>Viruses</taxon>
        <taxon>Duplodnaviria</taxon>
        <taxon>Heunggongvirae</taxon>
        <taxon>Uroviricota</taxon>
        <taxon>Caudoviricetes</taxon>
    </lineage>
</organism>
<reference evidence="1" key="1">
    <citation type="journal article" date="2021" name="Proc. Natl. Acad. Sci. U.S.A.">
        <title>A Catalog of Tens of Thousands of Viruses from Human Metagenomes Reveals Hidden Associations with Chronic Diseases.</title>
        <authorList>
            <person name="Tisza M.J."/>
            <person name="Buck C.B."/>
        </authorList>
    </citation>
    <scope>NUCLEOTIDE SEQUENCE</scope>
    <source>
        <strain evidence="1">Ctr4Z12</strain>
    </source>
</reference>
<name>A0A8S5R4R4_9CAUD</name>
<dbReference type="EMBL" id="BK015818">
    <property type="protein sequence ID" value="DAE26446.1"/>
    <property type="molecule type" value="Genomic_DNA"/>
</dbReference>
<proteinExistence type="predicted"/>
<accession>A0A8S5R4R4</accession>
<sequence length="99" mass="11133">MAKVIDITDKLNFEESPAITIKGQVYKVNDSAETMLKLMGLFDDRPEAEAVPAAYELLFSEEDRERLKGQNLNFKDFMTLIEEAMDLVRGGDDDTPSGE</sequence>